<proteinExistence type="predicted"/>
<comment type="caution">
    <text evidence="1">The sequence shown here is derived from an EMBL/GenBank/DDBJ whole genome shotgun (WGS) entry which is preliminary data.</text>
</comment>
<gene>
    <name evidence="1" type="ORF">HPB50_007332</name>
</gene>
<dbReference type="Proteomes" id="UP000821845">
    <property type="component" value="Chromosome 1"/>
</dbReference>
<keyword evidence="2" id="KW-1185">Reference proteome</keyword>
<evidence type="ECO:0000313" key="1">
    <source>
        <dbReference type="EMBL" id="KAH6945125.1"/>
    </source>
</evidence>
<evidence type="ECO:0000313" key="2">
    <source>
        <dbReference type="Proteomes" id="UP000821845"/>
    </source>
</evidence>
<organism evidence="1 2">
    <name type="scientific">Hyalomma asiaticum</name>
    <name type="common">Tick</name>
    <dbReference type="NCBI Taxonomy" id="266040"/>
    <lineage>
        <taxon>Eukaryota</taxon>
        <taxon>Metazoa</taxon>
        <taxon>Ecdysozoa</taxon>
        <taxon>Arthropoda</taxon>
        <taxon>Chelicerata</taxon>
        <taxon>Arachnida</taxon>
        <taxon>Acari</taxon>
        <taxon>Parasitiformes</taxon>
        <taxon>Ixodida</taxon>
        <taxon>Ixodoidea</taxon>
        <taxon>Ixodidae</taxon>
        <taxon>Hyalomminae</taxon>
        <taxon>Hyalomma</taxon>
    </lineage>
</organism>
<dbReference type="EMBL" id="CM023481">
    <property type="protein sequence ID" value="KAH6945125.1"/>
    <property type="molecule type" value="Genomic_DNA"/>
</dbReference>
<reference evidence="1" key="1">
    <citation type="submission" date="2020-05" db="EMBL/GenBank/DDBJ databases">
        <title>Large-scale comparative analyses of tick genomes elucidate their genetic diversity and vector capacities.</title>
        <authorList>
            <person name="Jia N."/>
            <person name="Wang J."/>
            <person name="Shi W."/>
            <person name="Du L."/>
            <person name="Sun Y."/>
            <person name="Zhan W."/>
            <person name="Jiang J."/>
            <person name="Wang Q."/>
            <person name="Zhang B."/>
            <person name="Ji P."/>
            <person name="Sakyi L.B."/>
            <person name="Cui X."/>
            <person name="Yuan T."/>
            <person name="Jiang B."/>
            <person name="Yang W."/>
            <person name="Lam T.T.-Y."/>
            <person name="Chang Q."/>
            <person name="Ding S."/>
            <person name="Wang X."/>
            <person name="Zhu J."/>
            <person name="Ruan X."/>
            <person name="Zhao L."/>
            <person name="Wei J."/>
            <person name="Que T."/>
            <person name="Du C."/>
            <person name="Cheng J."/>
            <person name="Dai P."/>
            <person name="Han X."/>
            <person name="Huang E."/>
            <person name="Gao Y."/>
            <person name="Liu J."/>
            <person name="Shao H."/>
            <person name="Ye R."/>
            <person name="Li L."/>
            <person name="Wei W."/>
            <person name="Wang X."/>
            <person name="Wang C."/>
            <person name="Yang T."/>
            <person name="Huo Q."/>
            <person name="Li W."/>
            <person name="Guo W."/>
            <person name="Chen H."/>
            <person name="Zhou L."/>
            <person name="Ni X."/>
            <person name="Tian J."/>
            <person name="Zhou Y."/>
            <person name="Sheng Y."/>
            <person name="Liu T."/>
            <person name="Pan Y."/>
            <person name="Xia L."/>
            <person name="Li J."/>
            <person name="Zhao F."/>
            <person name="Cao W."/>
        </authorList>
    </citation>
    <scope>NUCLEOTIDE SEQUENCE</scope>
    <source>
        <strain evidence="1">Hyas-2018</strain>
    </source>
</reference>
<name>A0ACB7TDP7_HYAAI</name>
<accession>A0ACB7TDP7</accession>
<sequence length="97" mass="10607">MKHPTDMDMFMALEMIAAAWVATSPAVITNCFTHTSLVTRAWGELCEMANEILDGLTVDEFICTDEDIIVHEGMTNQAIISSVYEAGDPEVGDPDDP</sequence>
<protein>
    <submittedName>
        <fullName evidence="1">Uncharacterized protein</fullName>
    </submittedName>
</protein>